<evidence type="ECO:0000313" key="3">
    <source>
        <dbReference type="Proteomes" id="UP000321389"/>
    </source>
</evidence>
<reference evidence="2" key="1">
    <citation type="submission" date="2020-04" db="EMBL/GenBank/DDBJ databases">
        <title>Nitratireductor sp. nov. isolated from mangrove soil.</title>
        <authorList>
            <person name="Ye Y."/>
        </authorList>
    </citation>
    <scope>NUCLEOTIDE SEQUENCE</scope>
    <source>
        <strain evidence="2">SY7</strain>
    </source>
</reference>
<dbReference type="KEGG" id="niy:FQ775_03885"/>
<organism evidence="2 3">
    <name type="scientific">Nitratireductor mangrovi</name>
    <dbReference type="NCBI Taxonomy" id="2599600"/>
    <lineage>
        <taxon>Bacteria</taxon>
        <taxon>Pseudomonadati</taxon>
        <taxon>Pseudomonadota</taxon>
        <taxon>Alphaproteobacteria</taxon>
        <taxon>Hyphomicrobiales</taxon>
        <taxon>Phyllobacteriaceae</taxon>
        <taxon>Nitratireductor</taxon>
    </lineage>
</organism>
<evidence type="ECO:0000313" key="2">
    <source>
        <dbReference type="EMBL" id="QDY99582.1"/>
    </source>
</evidence>
<dbReference type="Proteomes" id="UP000321389">
    <property type="component" value="Chromosome"/>
</dbReference>
<feature type="transmembrane region" description="Helical" evidence="1">
    <location>
        <begin position="58"/>
        <end position="83"/>
    </location>
</feature>
<dbReference type="AlphaFoldDB" id="A0A5B8KVK9"/>
<keyword evidence="1" id="KW-1133">Transmembrane helix</keyword>
<dbReference type="RefSeq" id="WP_146298238.1">
    <property type="nucleotide sequence ID" value="NZ_CP042301.2"/>
</dbReference>
<accession>A0A5B8KVK9</accession>
<feature type="transmembrane region" description="Helical" evidence="1">
    <location>
        <begin position="20"/>
        <end position="46"/>
    </location>
</feature>
<dbReference type="EMBL" id="CP042301">
    <property type="protein sequence ID" value="QDY99582.1"/>
    <property type="molecule type" value="Genomic_DNA"/>
</dbReference>
<gene>
    <name evidence="2" type="ORF">FQ775_03885</name>
</gene>
<keyword evidence="1" id="KW-0472">Membrane</keyword>
<name>A0A5B8KVK9_9HYPH</name>
<evidence type="ECO:0000256" key="1">
    <source>
        <dbReference type="SAM" id="Phobius"/>
    </source>
</evidence>
<sequence length="92" mass="10080">MFPIRKVRVASDVVPARVITFASLLGFFSVTVLICGQLAAIEVVTIYSVASLLHLPRLLVMVLAVLVGIPTLWLCWKVAWLAFEAETAPENN</sequence>
<protein>
    <submittedName>
        <fullName evidence="2">Uncharacterized protein</fullName>
    </submittedName>
</protein>
<proteinExistence type="predicted"/>
<keyword evidence="1" id="KW-0812">Transmembrane</keyword>
<dbReference type="OrthoDB" id="8084294at2"/>
<keyword evidence="3" id="KW-1185">Reference proteome</keyword>